<reference evidence="3" key="2">
    <citation type="submission" date="2023-04" db="EMBL/GenBank/DDBJ databases">
        <authorList>
            <person name="Bu L."/>
            <person name="Lu L."/>
            <person name="Laidemitt M.R."/>
            <person name="Zhang S.M."/>
            <person name="Mutuku M."/>
            <person name="Mkoji G."/>
            <person name="Steinauer M."/>
            <person name="Loker E.S."/>
        </authorList>
    </citation>
    <scope>NUCLEOTIDE SEQUENCE</scope>
    <source>
        <strain evidence="3">KasaAsao</strain>
        <tissue evidence="3">Whole Snail</tissue>
    </source>
</reference>
<protein>
    <submittedName>
        <fullName evidence="3">Sodium- and chloride-dependent betaine transporter-like X2</fullName>
    </submittedName>
</protein>
<evidence type="ECO:0000313" key="4">
    <source>
        <dbReference type="Proteomes" id="UP001233172"/>
    </source>
</evidence>
<feature type="signal peptide" evidence="2">
    <location>
        <begin position="1"/>
        <end position="16"/>
    </location>
</feature>
<keyword evidence="2" id="KW-0732">Signal</keyword>
<dbReference type="AlphaFoldDB" id="A0AAD8AUI1"/>
<dbReference type="EMBL" id="JASAOG010000283">
    <property type="protein sequence ID" value="KAK0041220.1"/>
    <property type="molecule type" value="Genomic_DNA"/>
</dbReference>
<organism evidence="3 4">
    <name type="scientific">Biomphalaria pfeifferi</name>
    <name type="common">Bloodfluke planorb</name>
    <name type="synonym">Freshwater snail</name>
    <dbReference type="NCBI Taxonomy" id="112525"/>
    <lineage>
        <taxon>Eukaryota</taxon>
        <taxon>Metazoa</taxon>
        <taxon>Spiralia</taxon>
        <taxon>Lophotrochozoa</taxon>
        <taxon>Mollusca</taxon>
        <taxon>Gastropoda</taxon>
        <taxon>Heterobranchia</taxon>
        <taxon>Euthyneura</taxon>
        <taxon>Panpulmonata</taxon>
        <taxon>Hygrophila</taxon>
        <taxon>Lymnaeoidea</taxon>
        <taxon>Planorbidae</taxon>
        <taxon>Biomphalaria</taxon>
    </lineage>
</organism>
<dbReference type="Proteomes" id="UP001233172">
    <property type="component" value="Unassembled WGS sequence"/>
</dbReference>
<reference evidence="3" key="1">
    <citation type="journal article" date="2023" name="PLoS Negl. Trop. Dis.">
        <title>A genome sequence for Biomphalaria pfeifferi, the major vector snail for the human-infecting parasite Schistosoma mansoni.</title>
        <authorList>
            <person name="Bu L."/>
            <person name="Lu L."/>
            <person name="Laidemitt M.R."/>
            <person name="Zhang S.M."/>
            <person name="Mutuku M."/>
            <person name="Mkoji G."/>
            <person name="Steinauer M."/>
            <person name="Loker E.S."/>
        </authorList>
    </citation>
    <scope>NUCLEOTIDE SEQUENCE</scope>
    <source>
        <strain evidence="3">KasaAsao</strain>
    </source>
</reference>
<keyword evidence="4" id="KW-1185">Reference proteome</keyword>
<evidence type="ECO:0000256" key="2">
    <source>
        <dbReference type="SAM" id="SignalP"/>
    </source>
</evidence>
<feature type="chain" id="PRO_5042036238" evidence="2">
    <location>
        <begin position="17"/>
        <end position="100"/>
    </location>
</feature>
<evidence type="ECO:0000313" key="3">
    <source>
        <dbReference type="EMBL" id="KAK0041220.1"/>
    </source>
</evidence>
<sequence length="100" mass="11362">MEIFLFLLATIFSAEHFDSSLGFGKTANFSSYTRSCIYPPKEAQSLTYSKEAQSLTYPKEAQSMTYPKEAQSLTYPKEAQSLTYPKEAQSLRYPKEDLGH</sequence>
<gene>
    <name evidence="3" type="ORF">Bpfe_029359</name>
</gene>
<evidence type="ECO:0000256" key="1">
    <source>
        <dbReference type="SAM" id="MobiDB-lite"/>
    </source>
</evidence>
<proteinExistence type="predicted"/>
<feature type="region of interest" description="Disordered" evidence="1">
    <location>
        <begin position="76"/>
        <end position="100"/>
    </location>
</feature>
<comment type="caution">
    <text evidence="3">The sequence shown here is derived from an EMBL/GenBank/DDBJ whole genome shotgun (WGS) entry which is preliminary data.</text>
</comment>
<name>A0AAD8AUI1_BIOPF</name>
<accession>A0AAD8AUI1</accession>